<evidence type="ECO:0008006" key="4">
    <source>
        <dbReference type="Google" id="ProtNLM"/>
    </source>
</evidence>
<feature type="transmembrane region" description="Helical" evidence="1">
    <location>
        <begin position="124"/>
        <end position="141"/>
    </location>
</feature>
<keyword evidence="1" id="KW-1133">Transmembrane helix</keyword>
<proteinExistence type="predicted"/>
<accession>A0ABS8X706</accession>
<reference evidence="2 3" key="1">
    <citation type="submission" date="2021-12" db="EMBL/GenBank/DDBJ databases">
        <title>Genome seq of p7.</title>
        <authorList>
            <person name="Seo T."/>
        </authorList>
    </citation>
    <scope>NUCLEOTIDE SEQUENCE [LARGE SCALE GENOMIC DNA]</scope>
    <source>
        <strain evidence="2 3">P7</strain>
    </source>
</reference>
<organism evidence="2 3">
    <name type="scientific">Pelomonas caseinilytica</name>
    <dbReference type="NCBI Taxonomy" id="2906763"/>
    <lineage>
        <taxon>Bacteria</taxon>
        <taxon>Pseudomonadati</taxon>
        <taxon>Pseudomonadota</taxon>
        <taxon>Betaproteobacteria</taxon>
        <taxon>Burkholderiales</taxon>
        <taxon>Sphaerotilaceae</taxon>
        <taxon>Roseateles</taxon>
    </lineage>
</organism>
<evidence type="ECO:0000313" key="3">
    <source>
        <dbReference type="Proteomes" id="UP001201463"/>
    </source>
</evidence>
<evidence type="ECO:0000313" key="2">
    <source>
        <dbReference type="EMBL" id="MCE4536276.1"/>
    </source>
</evidence>
<feature type="transmembrane region" description="Helical" evidence="1">
    <location>
        <begin position="6"/>
        <end position="22"/>
    </location>
</feature>
<keyword evidence="3" id="KW-1185">Reference proteome</keyword>
<dbReference type="RefSeq" id="WP_233389395.1">
    <property type="nucleotide sequence ID" value="NZ_JAJTWT010000001.1"/>
</dbReference>
<feature type="transmembrane region" description="Helical" evidence="1">
    <location>
        <begin position="34"/>
        <end position="54"/>
    </location>
</feature>
<comment type="caution">
    <text evidence="2">The sequence shown here is derived from an EMBL/GenBank/DDBJ whole genome shotgun (WGS) entry which is preliminary data.</text>
</comment>
<protein>
    <recommendedName>
        <fullName evidence="4">EamA-like transporter family protein</fullName>
    </recommendedName>
</protein>
<sequence>MKPGFALAMAVAITGQVLYHFMQKQVAPGAHPVLALIAFYLGAAVLSLPLFLLFPLQAPLAQAAGGLGGAVWGVAVAIVLIELGFLLAYRAGGSLSSAFVLSASVVTAALLAIGLVVFKEAVSLKQIAGLGLCLAGIWLLSGNRSTH</sequence>
<feature type="transmembrane region" description="Helical" evidence="1">
    <location>
        <begin position="99"/>
        <end position="118"/>
    </location>
</feature>
<feature type="transmembrane region" description="Helical" evidence="1">
    <location>
        <begin position="66"/>
        <end position="87"/>
    </location>
</feature>
<keyword evidence="1" id="KW-0812">Transmembrane</keyword>
<name>A0ABS8X706_9BURK</name>
<dbReference type="Proteomes" id="UP001201463">
    <property type="component" value="Unassembled WGS sequence"/>
</dbReference>
<gene>
    <name evidence="2" type="ORF">LXT12_03260</name>
</gene>
<keyword evidence="1" id="KW-0472">Membrane</keyword>
<evidence type="ECO:0000256" key="1">
    <source>
        <dbReference type="SAM" id="Phobius"/>
    </source>
</evidence>
<dbReference type="SUPFAM" id="SSF103481">
    <property type="entry name" value="Multidrug resistance efflux transporter EmrE"/>
    <property type="match status" value="1"/>
</dbReference>
<dbReference type="InterPro" id="IPR037185">
    <property type="entry name" value="EmrE-like"/>
</dbReference>
<dbReference type="EMBL" id="JAJTWT010000001">
    <property type="protein sequence ID" value="MCE4536276.1"/>
    <property type="molecule type" value="Genomic_DNA"/>
</dbReference>